<dbReference type="Proteomes" id="UP001152766">
    <property type="component" value="Unassembled WGS sequence"/>
</dbReference>
<keyword evidence="11" id="KW-1185">Reference proteome</keyword>
<dbReference type="Pfam" id="PF00528">
    <property type="entry name" value="BPD_transp_1"/>
    <property type="match status" value="1"/>
</dbReference>
<accession>A0A9X4LR31</accession>
<reference evidence="10" key="1">
    <citation type="submission" date="2019-02" db="EMBL/GenBank/DDBJ databases">
        <title>Draft genome of the type strain Pelomonas aquatica CCUG 52575T.</title>
        <authorList>
            <person name="Gomila M."/>
            <person name="Lalucat J."/>
        </authorList>
    </citation>
    <scope>NUCLEOTIDE SEQUENCE</scope>
    <source>
        <strain evidence="10">CCUG 52575</strain>
    </source>
</reference>
<dbReference type="Gene3D" id="1.10.3720.10">
    <property type="entry name" value="MetI-like"/>
    <property type="match status" value="1"/>
</dbReference>
<keyword evidence="6 8" id="KW-1133">Transmembrane helix</keyword>
<comment type="caution">
    <text evidence="10">The sequence shown here is derived from an EMBL/GenBank/DDBJ whole genome shotgun (WGS) entry which is preliminary data.</text>
</comment>
<organism evidence="10 11">
    <name type="scientific">Pelomonas aquatica</name>
    <dbReference type="NCBI Taxonomy" id="431058"/>
    <lineage>
        <taxon>Bacteria</taxon>
        <taxon>Pseudomonadati</taxon>
        <taxon>Pseudomonadota</taxon>
        <taxon>Betaproteobacteria</taxon>
        <taxon>Burkholderiales</taxon>
        <taxon>Sphaerotilaceae</taxon>
        <taxon>Roseateles</taxon>
    </lineage>
</organism>
<dbReference type="PANTHER" id="PTHR43357">
    <property type="entry name" value="INNER MEMBRANE ABC TRANSPORTER PERMEASE PROTEIN YDCV"/>
    <property type="match status" value="1"/>
</dbReference>
<feature type="domain" description="ABC transmembrane type-1" evidence="9">
    <location>
        <begin position="68"/>
        <end position="258"/>
    </location>
</feature>
<keyword evidence="5 8" id="KW-0812">Transmembrane</keyword>
<evidence type="ECO:0000256" key="3">
    <source>
        <dbReference type="ARBA" id="ARBA00022475"/>
    </source>
</evidence>
<dbReference type="PROSITE" id="PS50928">
    <property type="entry name" value="ABC_TM1"/>
    <property type="match status" value="1"/>
</dbReference>
<feature type="transmembrane region" description="Helical" evidence="8">
    <location>
        <begin position="107"/>
        <end position="128"/>
    </location>
</feature>
<dbReference type="InterPro" id="IPR035906">
    <property type="entry name" value="MetI-like_sf"/>
</dbReference>
<keyword evidence="7 8" id="KW-0472">Membrane</keyword>
<keyword evidence="4" id="KW-0997">Cell inner membrane</keyword>
<sequence>MKTPKSANRPWRLPAFAFWAAALLVLLPPLAVLAYALSERWDQGLLPQGATLHWLAGLAADERVRTAAWNSVWVSGAAAALAVVLGGAASLAGHLASPRLKALLDALALLPYAIPPVVVAIGALDLFVGRWGDVLDLRAVYVGLLAALLFPLVHQTLSAALQQLDAQPLIDAGRTLGASDGLLLRRVLLPLLLPAFAAAGLLAWTTAAMEFAIANLLLAGSLELLQPLVNGLRGANGHLAAALIVVSLVIVTLLGTLVHLLTSWRTPARS</sequence>
<keyword evidence="3" id="KW-1003">Cell membrane</keyword>
<evidence type="ECO:0000256" key="1">
    <source>
        <dbReference type="ARBA" id="ARBA00004429"/>
    </source>
</evidence>
<keyword evidence="2 8" id="KW-0813">Transport</keyword>
<dbReference type="GO" id="GO:0005886">
    <property type="term" value="C:plasma membrane"/>
    <property type="evidence" value="ECO:0007669"/>
    <property type="project" value="UniProtKB-SubCell"/>
</dbReference>
<comment type="subcellular location">
    <subcellularLocation>
        <location evidence="1">Cell inner membrane</location>
        <topology evidence="1">Multi-pass membrane protein</topology>
    </subcellularLocation>
    <subcellularLocation>
        <location evidence="8">Cell membrane</location>
        <topology evidence="8">Multi-pass membrane protein</topology>
    </subcellularLocation>
</comment>
<dbReference type="RefSeq" id="WP_268146083.1">
    <property type="nucleotide sequence ID" value="NZ_JAPPUW010000001.1"/>
</dbReference>
<feature type="transmembrane region" description="Helical" evidence="8">
    <location>
        <begin position="72"/>
        <end position="95"/>
    </location>
</feature>
<evidence type="ECO:0000256" key="8">
    <source>
        <dbReference type="RuleBase" id="RU363032"/>
    </source>
</evidence>
<comment type="similarity">
    <text evidence="8">Belongs to the binding-protein-dependent transport system permease family.</text>
</comment>
<evidence type="ECO:0000256" key="7">
    <source>
        <dbReference type="ARBA" id="ARBA00023136"/>
    </source>
</evidence>
<dbReference type="AlphaFoldDB" id="A0A9X4LR31"/>
<evidence type="ECO:0000259" key="9">
    <source>
        <dbReference type="PROSITE" id="PS50928"/>
    </source>
</evidence>
<name>A0A9X4LR31_9BURK</name>
<proteinExistence type="inferred from homology"/>
<dbReference type="PANTHER" id="PTHR43357:SF4">
    <property type="entry name" value="INNER MEMBRANE ABC TRANSPORTER PERMEASE PROTEIN YDCV"/>
    <property type="match status" value="1"/>
</dbReference>
<evidence type="ECO:0000256" key="2">
    <source>
        <dbReference type="ARBA" id="ARBA00022448"/>
    </source>
</evidence>
<evidence type="ECO:0000313" key="11">
    <source>
        <dbReference type="Proteomes" id="UP001152766"/>
    </source>
</evidence>
<evidence type="ECO:0000313" key="10">
    <source>
        <dbReference type="EMBL" id="MDG0864953.1"/>
    </source>
</evidence>
<dbReference type="GO" id="GO:0055085">
    <property type="term" value="P:transmembrane transport"/>
    <property type="evidence" value="ECO:0007669"/>
    <property type="project" value="InterPro"/>
</dbReference>
<dbReference type="InterPro" id="IPR000515">
    <property type="entry name" value="MetI-like"/>
</dbReference>
<feature type="transmembrane region" description="Helical" evidence="8">
    <location>
        <begin position="140"/>
        <end position="161"/>
    </location>
</feature>
<evidence type="ECO:0000256" key="6">
    <source>
        <dbReference type="ARBA" id="ARBA00022989"/>
    </source>
</evidence>
<evidence type="ECO:0000256" key="4">
    <source>
        <dbReference type="ARBA" id="ARBA00022519"/>
    </source>
</evidence>
<dbReference type="EMBL" id="SGUG01000046">
    <property type="protein sequence ID" value="MDG0864953.1"/>
    <property type="molecule type" value="Genomic_DNA"/>
</dbReference>
<evidence type="ECO:0000256" key="5">
    <source>
        <dbReference type="ARBA" id="ARBA00022692"/>
    </source>
</evidence>
<gene>
    <name evidence="10" type="ORF">EXJ73_21055</name>
</gene>
<feature type="transmembrane region" description="Helical" evidence="8">
    <location>
        <begin position="239"/>
        <end position="261"/>
    </location>
</feature>
<protein>
    <submittedName>
        <fullName evidence="10">ABC transporter permease subunit</fullName>
    </submittedName>
</protein>
<feature type="transmembrane region" description="Helical" evidence="8">
    <location>
        <begin position="191"/>
        <end position="219"/>
    </location>
</feature>
<dbReference type="SUPFAM" id="SSF161098">
    <property type="entry name" value="MetI-like"/>
    <property type="match status" value="1"/>
</dbReference>